<gene>
    <name evidence="2" type="ORF">F2Q69_00029689</name>
</gene>
<proteinExistence type="predicted"/>
<evidence type="ECO:0008006" key="4">
    <source>
        <dbReference type="Google" id="ProtNLM"/>
    </source>
</evidence>
<dbReference type="Proteomes" id="UP000712600">
    <property type="component" value="Unassembled WGS sequence"/>
</dbReference>
<protein>
    <recommendedName>
        <fullName evidence="4">RNase H type-1 domain-containing protein</fullName>
    </recommendedName>
</protein>
<evidence type="ECO:0000313" key="2">
    <source>
        <dbReference type="EMBL" id="KAF3590055.1"/>
    </source>
</evidence>
<reference evidence="2" key="1">
    <citation type="submission" date="2019-12" db="EMBL/GenBank/DDBJ databases">
        <title>Genome sequencing and annotation of Brassica cretica.</title>
        <authorList>
            <person name="Studholme D.J."/>
            <person name="Sarris P."/>
        </authorList>
    </citation>
    <scope>NUCLEOTIDE SEQUENCE</scope>
    <source>
        <strain evidence="2">PFS-109/04</strain>
        <tissue evidence="2">Leaf</tissue>
    </source>
</reference>
<comment type="caution">
    <text evidence="2">The sequence shown here is derived from an EMBL/GenBank/DDBJ whole genome shotgun (WGS) entry which is preliminary data.</text>
</comment>
<evidence type="ECO:0000313" key="3">
    <source>
        <dbReference type="Proteomes" id="UP000712600"/>
    </source>
</evidence>
<feature type="region of interest" description="Disordered" evidence="1">
    <location>
        <begin position="1"/>
        <end position="62"/>
    </location>
</feature>
<organism evidence="2 3">
    <name type="scientific">Brassica cretica</name>
    <name type="common">Mustard</name>
    <dbReference type="NCBI Taxonomy" id="69181"/>
    <lineage>
        <taxon>Eukaryota</taxon>
        <taxon>Viridiplantae</taxon>
        <taxon>Streptophyta</taxon>
        <taxon>Embryophyta</taxon>
        <taxon>Tracheophyta</taxon>
        <taxon>Spermatophyta</taxon>
        <taxon>Magnoliopsida</taxon>
        <taxon>eudicotyledons</taxon>
        <taxon>Gunneridae</taxon>
        <taxon>Pentapetalae</taxon>
        <taxon>rosids</taxon>
        <taxon>malvids</taxon>
        <taxon>Brassicales</taxon>
        <taxon>Brassicaceae</taxon>
        <taxon>Brassiceae</taxon>
        <taxon>Brassica</taxon>
    </lineage>
</organism>
<sequence length="145" mass="16543">MEKKNAMALERGGFVMGSHTDMSGERDNRSRNSRQTNSSWVRRNQNKRRATGVVRERSSKDNEEAEMNCLLWVLRSLRDLRLEEVSVVIAFEVESRGSNKVAIEIANSVLRDGRLQSYLALGGPSWLHDLIQTEVIRSLTLKPFP</sequence>
<evidence type="ECO:0000256" key="1">
    <source>
        <dbReference type="SAM" id="MobiDB-lite"/>
    </source>
</evidence>
<dbReference type="AlphaFoldDB" id="A0A8S9S8Y0"/>
<dbReference type="EMBL" id="QGKX02000088">
    <property type="protein sequence ID" value="KAF3590055.1"/>
    <property type="molecule type" value="Genomic_DNA"/>
</dbReference>
<name>A0A8S9S8Y0_BRACR</name>
<accession>A0A8S9S8Y0</accession>